<dbReference type="AlphaFoldDB" id="A0A8X6NVK3"/>
<organism evidence="1 2">
    <name type="scientific">Nephila pilipes</name>
    <name type="common">Giant wood spider</name>
    <name type="synonym">Nephila maculata</name>
    <dbReference type="NCBI Taxonomy" id="299642"/>
    <lineage>
        <taxon>Eukaryota</taxon>
        <taxon>Metazoa</taxon>
        <taxon>Ecdysozoa</taxon>
        <taxon>Arthropoda</taxon>
        <taxon>Chelicerata</taxon>
        <taxon>Arachnida</taxon>
        <taxon>Araneae</taxon>
        <taxon>Araneomorphae</taxon>
        <taxon>Entelegynae</taxon>
        <taxon>Araneoidea</taxon>
        <taxon>Nephilidae</taxon>
        <taxon>Nephila</taxon>
    </lineage>
</organism>
<name>A0A8X6NVK3_NEPPI</name>
<protein>
    <submittedName>
        <fullName evidence="1">Uncharacterized protein</fullName>
    </submittedName>
</protein>
<sequence>MVLAYTCYFSQRFCQFCSTTSNLPVPTLLHYARAQVAVYRMPFATAALCAMLVQTNGACYGFKAAWCCLKEEMCVWRQGLPSGRSCAVQMVVYASIVAAMQLRTAQRPVAKVLLRCALARRAGRGRRQVYIKALSNTNVTYIFKSTKE</sequence>
<comment type="caution">
    <text evidence="1">The sequence shown here is derived from an EMBL/GenBank/DDBJ whole genome shotgun (WGS) entry which is preliminary data.</text>
</comment>
<evidence type="ECO:0000313" key="2">
    <source>
        <dbReference type="Proteomes" id="UP000887013"/>
    </source>
</evidence>
<evidence type="ECO:0000313" key="1">
    <source>
        <dbReference type="EMBL" id="GFT33974.1"/>
    </source>
</evidence>
<proteinExistence type="predicted"/>
<accession>A0A8X6NVK3</accession>
<reference evidence="1" key="1">
    <citation type="submission" date="2020-08" db="EMBL/GenBank/DDBJ databases">
        <title>Multicomponent nature underlies the extraordinary mechanical properties of spider dragline silk.</title>
        <authorList>
            <person name="Kono N."/>
            <person name="Nakamura H."/>
            <person name="Mori M."/>
            <person name="Yoshida Y."/>
            <person name="Ohtoshi R."/>
            <person name="Malay A.D."/>
            <person name="Moran D.A.P."/>
            <person name="Tomita M."/>
            <person name="Numata K."/>
            <person name="Arakawa K."/>
        </authorList>
    </citation>
    <scope>NUCLEOTIDE SEQUENCE</scope>
</reference>
<gene>
    <name evidence="1" type="ORF">NPIL_695521</name>
</gene>
<dbReference type="EMBL" id="BMAW01062002">
    <property type="protein sequence ID" value="GFT33974.1"/>
    <property type="molecule type" value="Genomic_DNA"/>
</dbReference>
<keyword evidence="2" id="KW-1185">Reference proteome</keyword>
<dbReference type="Proteomes" id="UP000887013">
    <property type="component" value="Unassembled WGS sequence"/>
</dbReference>